<evidence type="ECO:0000256" key="3">
    <source>
        <dbReference type="ARBA" id="ARBA00022525"/>
    </source>
</evidence>
<feature type="compositionally biased region" description="Acidic residues" evidence="16">
    <location>
        <begin position="646"/>
        <end position="659"/>
    </location>
</feature>
<feature type="compositionally biased region" description="Polar residues" evidence="16">
    <location>
        <begin position="311"/>
        <end position="321"/>
    </location>
</feature>
<evidence type="ECO:0000256" key="13">
    <source>
        <dbReference type="ARBA" id="ARBA00044502"/>
    </source>
</evidence>
<feature type="compositionally biased region" description="Low complexity" evidence="16">
    <location>
        <begin position="479"/>
        <end position="604"/>
    </location>
</feature>
<dbReference type="Gene3D" id="2.70.50.70">
    <property type="match status" value="1"/>
</dbReference>
<evidence type="ECO:0000256" key="11">
    <source>
        <dbReference type="ARBA" id="ARBA00023277"/>
    </source>
</evidence>
<evidence type="ECO:0000256" key="2">
    <source>
        <dbReference type="ARBA" id="ARBA00004613"/>
    </source>
</evidence>
<dbReference type="InterPro" id="IPR049892">
    <property type="entry name" value="AA9"/>
</dbReference>
<feature type="region of interest" description="Disordered" evidence="16">
    <location>
        <begin position="241"/>
        <end position="743"/>
    </location>
</feature>
<evidence type="ECO:0000256" key="4">
    <source>
        <dbReference type="ARBA" id="ARBA00022723"/>
    </source>
</evidence>
<organism evidence="19 20">
    <name type="scientific">Ceratocystis lukuohia</name>
    <dbReference type="NCBI Taxonomy" id="2019550"/>
    <lineage>
        <taxon>Eukaryota</taxon>
        <taxon>Fungi</taxon>
        <taxon>Dikarya</taxon>
        <taxon>Ascomycota</taxon>
        <taxon>Pezizomycotina</taxon>
        <taxon>Sordariomycetes</taxon>
        <taxon>Hypocreomycetidae</taxon>
        <taxon>Microascales</taxon>
        <taxon>Ceratocystidaceae</taxon>
        <taxon>Ceratocystis</taxon>
    </lineage>
</organism>
<keyword evidence="20" id="KW-1185">Reference proteome</keyword>
<feature type="compositionally biased region" description="Low complexity" evidence="16">
    <location>
        <begin position="245"/>
        <end position="279"/>
    </location>
</feature>
<keyword evidence="9" id="KW-0503">Monooxygenase</keyword>
<comment type="cofactor">
    <cofactor evidence="1">
        <name>Cu(2+)</name>
        <dbReference type="ChEBI" id="CHEBI:29036"/>
    </cofactor>
</comment>
<feature type="compositionally biased region" description="Low complexity" evidence="16">
    <location>
        <begin position="352"/>
        <end position="371"/>
    </location>
</feature>
<dbReference type="EMBL" id="JABSNW010000002">
    <property type="protein sequence ID" value="KAL2890550.1"/>
    <property type="molecule type" value="Genomic_DNA"/>
</dbReference>
<feature type="compositionally biased region" description="Low complexity" evidence="16">
    <location>
        <begin position="686"/>
        <end position="712"/>
    </location>
</feature>
<evidence type="ECO:0000256" key="14">
    <source>
        <dbReference type="ARBA" id="ARBA00045077"/>
    </source>
</evidence>
<feature type="compositionally biased region" description="Polar residues" evidence="16">
    <location>
        <begin position="384"/>
        <end position="402"/>
    </location>
</feature>
<evidence type="ECO:0000256" key="16">
    <source>
        <dbReference type="SAM" id="MobiDB-lite"/>
    </source>
</evidence>
<accession>A0ABR4MQM4</accession>
<evidence type="ECO:0000259" key="18">
    <source>
        <dbReference type="Pfam" id="PF03443"/>
    </source>
</evidence>
<dbReference type="EC" id="1.14.99.56" evidence="15"/>
<keyword evidence="12" id="KW-0624">Polysaccharide degradation</keyword>
<keyword evidence="4" id="KW-0479">Metal-binding</keyword>
<feature type="compositionally biased region" description="Acidic residues" evidence="16">
    <location>
        <begin position="611"/>
        <end position="637"/>
    </location>
</feature>
<keyword evidence="7" id="KW-0560">Oxidoreductase</keyword>
<keyword evidence="5 17" id="KW-0732">Signal</keyword>
<feature type="compositionally biased region" description="Basic and acidic residues" evidence="16">
    <location>
        <begin position="721"/>
        <end position="743"/>
    </location>
</feature>
<feature type="chain" id="PRO_5047208587" description="lytic cellulose monooxygenase (C4-dehydrogenating)" evidence="17">
    <location>
        <begin position="17"/>
        <end position="743"/>
    </location>
</feature>
<dbReference type="PANTHER" id="PTHR33353">
    <property type="entry name" value="PUTATIVE (AFU_ORTHOLOGUE AFUA_1G12560)-RELATED"/>
    <property type="match status" value="1"/>
</dbReference>
<evidence type="ECO:0000256" key="5">
    <source>
        <dbReference type="ARBA" id="ARBA00022729"/>
    </source>
</evidence>
<feature type="compositionally biased region" description="Low complexity" evidence="16">
    <location>
        <begin position="442"/>
        <end position="464"/>
    </location>
</feature>
<dbReference type="GeneID" id="98116725"/>
<evidence type="ECO:0000256" key="8">
    <source>
        <dbReference type="ARBA" id="ARBA00023008"/>
    </source>
</evidence>
<sequence length="743" mass="74488">MKTFATIVASASLVAAQGYMTGCSIGNQNFKFSNVSSTDSYSNVNADRISRYTTGSTGVKDVTSLDMQCGATGGKGTQGAPESAKVAAGESVQMHWSKWTKVNKGPTVTYMAKCPDAGCQDYVPGTDAVWFKIQEAGPTASGQWPSTSLGTSGSQDTYTIPECLASGNYLVRHEAISLGGSAQFYIGCHQLEVSGSGTTNPTDLVSFPGAYKSSDSGIKFDPNTMPPSSYTVPGPSVFTCGGSSGSTPSAAGSSSGPKPSTGPSSAVSSNSPVGPSNVPMGTGNTPKVTGNLPKGTGNVPLGTGSVGSNGGSATTPASGYQTVASVSGSASAAATTPAPGGEYGAEDVSSVPARGTGSATSASSPVTTSGPEDTEDCPVENDSVPASPTSSRVPLSGTNSTIPDGGSTTVGSSPLTTGSTGSGSGSDYESGDDECPVEDGETTPAGSATTASSPASTGAGSTTPVESDDECPADDSEETTSNSSPTTPETKTPSGSSPSSSGSNTPSGSSPSSYGSKTPSGSSPSTSDSKTPSGSSPSTSDSKTPTSSSPSSSSSSSSTGSDSYSTSNTESTSTNTGKNSYSTESGYGSGTAPPLLPRLSLLKPLPLPPPENDDECPAEDEEPVEEDDECPAEEDEPATTSPVETQNDDECPADEDEETTSNSSPTTPTTTEENDDECPVDEDEPTTTTPTSPSSTSGSASTSGTSTSSASPETEEECPVEYERDLSYVEENLPRRHWDRRSW</sequence>
<comment type="subcellular location">
    <subcellularLocation>
        <location evidence="2">Secreted</location>
    </subcellularLocation>
</comment>
<dbReference type="RefSeq" id="XP_070861730.1">
    <property type="nucleotide sequence ID" value="XM_071006501.1"/>
</dbReference>
<dbReference type="CDD" id="cd21175">
    <property type="entry name" value="LPMO_AA9"/>
    <property type="match status" value="1"/>
</dbReference>
<keyword evidence="6" id="KW-0136">Cellulose degradation</keyword>
<keyword evidence="10" id="KW-1015">Disulfide bond</keyword>
<dbReference type="InterPro" id="IPR005103">
    <property type="entry name" value="AA9_LPMO"/>
</dbReference>
<evidence type="ECO:0000256" key="15">
    <source>
        <dbReference type="ARBA" id="ARBA00047174"/>
    </source>
</evidence>
<feature type="compositionally biased region" description="Low complexity" evidence="16">
    <location>
        <begin position="322"/>
        <end position="340"/>
    </location>
</feature>
<feature type="compositionally biased region" description="Low complexity" evidence="16">
    <location>
        <begin position="405"/>
        <end position="419"/>
    </location>
</feature>
<feature type="domain" description="Auxiliary Activity family 9 catalytic" evidence="18">
    <location>
        <begin position="37"/>
        <end position="229"/>
    </location>
</feature>
<evidence type="ECO:0000313" key="19">
    <source>
        <dbReference type="EMBL" id="KAL2890550.1"/>
    </source>
</evidence>
<keyword evidence="8" id="KW-0186">Copper</keyword>
<evidence type="ECO:0000256" key="10">
    <source>
        <dbReference type="ARBA" id="ARBA00023157"/>
    </source>
</evidence>
<name>A0ABR4MQM4_9PEZI</name>
<comment type="caution">
    <text evidence="19">The sequence shown here is derived from an EMBL/GenBank/DDBJ whole genome shotgun (WGS) entry which is preliminary data.</text>
</comment>
<keyword evidence="3" id="KW-0964">Secreted</keyword>
<evidence type="ECO:0000256" key="17">
    <source>
        <dbReference type="SAM" id="SignalP"/>
    </source>
</evidence>
<dbReference type="PANTHER" id="PTHR33353:SF6">
    <property type="entry name" value="ENDOGLUCANASE IV"/>
    <property type="match status" value="1"/>
</dbReference>
<evidence type="ECO:0000313" key="20">
    <source>
        <dbReference type="Proteomes" id="UP001610728"/>
    </source>
</evidence>
<gene>
    <name evidence="19" type="ORF">HOO65_021092</name>
</gene>
<protein>
    <recommendedName>
        <fullName evidence="15">lytic cellulose monooxygenase (C4-dehydrogenating)</fullName>
        <ecNumber evidence="15">1.14.99.56</ecNumber>
    </recommendedName>
</protein>
<reference evidence="19 20" key="1">
    <citation type="submission" date="2020-05" db="EMBL/GenBank/DDBJ databases">
        <title>Ceratocystis lukuohia genome.</title>
        <authorList>
            <person name="Harrington T.C."/>
            <person name="Kim K."/>
            <person name="Mayers C.G."/>
        </authorList>
    </citation>
    <scope>NUCLEOTIDE SEQUENCE [LARGE SCALE GENOMIC DNA]</scope>
    <source>
        <strain evidence="19 20">C4212</strain>
    </source>
</reference>
<evidence type="ECO:0000256" key="9">
    <source>
        <dbReference type="ARBA" id="ARBA00023033"/>
    </source>
</evidence>
<feature type="compositionally biased region" description="Acidic residues" evidence="16">
    <location>
        <begin position="672"/>
        <end position="685"/>
    </location>
</feature>
<feature type="compositionally biased region" description="Acidic residues" evidence="16">
    <location>
        <begin position="466"/>
        <end position="478"/>
    </location>
</feature>
<feature type="compositionally biased region" description="Low complexity" evidence="16">
    <location>
        <begin position="660"/>
        <end position="671"/>
    </location>
</feature>
<feature type="compositionally biased region" description="Acidic residues" evidence="16">
    <location>
        <begin position="429"/>
        <end position="441"/>
    </location>
</feature>
<dbReference type="Proteomes" id="UP001610728">
    <property type="component" value="Unassembled WGS sequence"/>
</dbReference>
<evidence type="ECO:0000256" key="6">
    <source>
        <dbReference type="ARBA" id="ARBA00023001"/>
    </source>
</evidence>
<evidence type="ECO:0000256" key="1">
    <source>
        <dbReference type="ARBA" id="ARBA00001973"/>
    </source>
</evidence>
<feature type="signal peptide" evidence="17">
    <location>
        <begin position="1"/>
        <end position="16"/>
    </location>
</feature>
<dbReference type="Pfam" id="PF03443">
    <property type="entry name" value="AA9"/>
    <property type="match status" value="1"/>
</dbReference>
<evidence type="ECO:0000256" key="12">
    <source>
        <dbReference type="ARBA" id="ARBA00023326"/>
    </source>
</evidence>
<comment type="catalytic activity">
    <reaction evidence="14">
        <text>[(1-&gt;4)-beta-D-glucosyl]n+m + reduced acceptor + O2 = 4-dehydro-beta-D-glucosyl-[(1-&gt;4)-beta-D-glucosyl]n-1 + [(1-&gt;4)-beta-D-glucosyl]m + acceptor + H2O.</text>
        <dbReference type="EC" id="1.14.99.56"/>
    </reaction>
</comment>
<proteinExistence type="inferred from homology"/>
<comment type="similarity">
    <text evidence="13">Belongs to the polysaccharide monooxygenase AA9 family.</text>
</comment>
<evidence type="ECO:0000256" key="7">
    <source>
        <dbReference type="ARBA" id="ARBA00023002"/>
    </source>
</evidence>
<keyword evidence="11" id="KW-0119">Carbohydrate metabolism</keyword>